<accession>A0A2G5B9B4</accession>
<evidence type="ECO:0000313" key="3">
    <source>
        <dbReference type="EMBL" id="PIA15317.1"/>
    </source>
</evidence>
<feature type="signal peptide" evidence="2">
    <location>
        <begin position="1"/>
        <end position="20"/>
    </location>
</feature>
<keyword evidence="1" id="KW-1133">Transmembrane helix</keyword>
<organism evidence="3 4">
    <name type="scientific">Coemansia reversa (strain ATCC 12441 / NRRL 1564)</name>
    <dbReference type="NCBI Taxonomy" id="763665"/>
    <lineage>
        <taxon>Eukaryota</taxon>
        <taxon>Fungi</taxon>
        <taxon>Fungi incertae sedis</taxon>
        <taxon>Zoopagomycota</taxon>
        <taxon>Kickxellomycotina</taxon>
        <taxon>Kickxellomycetes</taxon>
        <taxon>Kickxellales</taxon>
        <taxon>Kickxellaceae</taxon>
        <taxon>Coemansia</taxon>
    </lineage>
</organism>
<feature type="transmembrane region" description="Helical" evidence="1">
    <location>
        <begin position="116"/>
        <end position="139"/>
    </location>
</feature>
<name>A0A2G5B9B4_COERN</name>
<evidence type="ECO:0000256" key="1">
    <source>
        <dbReference type="SAM" id="Phobius"/>
    </source>
</evidence>
<dbReference type="AlphaFoldDB" id="A0A2G5B9B4"/>
<sequence length="251" mass="27813">MFFTLLPLLFAMFLFGLAFSFPPVKRNILIAFSLLVTLVWGFTFTQATPSSDAYPTKTTLPVNTPLPTPAPTPAPLPEHFEWPLNIVTAPTPTPWIDSGELSRMLNVTYKHTPVSIVPYLVFLIIILVVAVIGLAVVVAKTHFYLAHMQAQLETQAMKTAATEQLFATAMLQLENNLEPKLETLSVKEEQIDNVQKLVRNITASLEVERSLATNYNATFNATSKEIDLLNNQMDIVVKTLAALANDSINKK</sequence>
<keyword evidence="4" id="KW-1185">Reference proteome</keyword>
<proteinExistence type="predicted"/>
<keyword evidence="2" id="KW-0732">Signal</keyword>
<keyword evidence="1" id="KW-0812">Transmembrane</keyword>
<feature type="chain" id="PRO_5013545540" evidence="2">
    <location>
        <begin position="21"/>
        <end position="251"/>
    </location>
</feature>
<dbReference type="EMBL" id="KZ303508">
    <property type="protein sequence ID" value="PIA15317.1"/>
    <property type="molecule type" value="Genomic_DNA"/>
</dbReference>
<reference evidence="3 4" key="1">
    <citation type="journal article" date="2015" name="Genome Biol. Evol.">
        <title>Phylogenomic analyses indicate that early fungi evolved digesting cell walls of algal ancestors of land plants.</title>
        <authorList>
            <person name="Chang Y."/>
            <person name="Wang S."/>
            <person name="Sekimoto S."/>
            <person name="Aerts A.L."/>
            <person name="Choi C."/>
            <person name="Clum A."/>
            <person name="LaButti K.M."/>
            <person name="Lindquist E.A."/>
            <person name="Yee Ngan C."/>
            <person name="Ohm R.A."/>
            <person name="Salamov A.A."/>
            <person name="Grigoriev I.V."/>
            <person name="Spatafora J.W."/>
            <person name="Berbee M.L."/>
        </authorList>
    </citation>
    <scope>NUCLEOTIDE SEQUENCE [LARGE SCALE GENOMIC DNA]</scope>
    <source>
        <strain evidence="3 4">NRRL 1564</strain>
    </source>
</reference>
<gene>
    <name evidence="3" type="ORF">COEREDRAFT_9460</name>
</gene>
<protein>
    <submittedName>
        <fullName evidence="3">Uncharacterized protein</fullName>
    </submittedName>
</protein>
<evidence type="ECO:0000256" key="2">
    <source>
        <dbReference type="SAM" id="SignalP"/>
    </source>
</evidence>
<evidence type="ECO:0000313" key="4">
    <source>
        <dbReference type="Proteomes" id="UP000242474"/>
    </source>
</evidence>
<dbReference type="Proteomes" id="UP000242474">
    <property type="component" value="Unassembled WGS sequence"/>
</dbReference>
<keyword evidence="1" id="KW-0472">Membrane</keyword>